<evidence type="ECO:0000256" key="7">
    <source>
        <dbReference type="ARBA" id="ARBA00023239"/>
    </source>
</evidence>
<dbReference type="Proteomes" id="UP001174909">
    <property type="component" value="Unassembled WGS sequence"/>
</dbReference>
<sequence>MPNRIDAVLGELRESGRTALAPFITIGFPDVPTSEALARTILESGGDMLELGVPFSDPLADGPTVQMTRVESPLILMGYYNPYLSYGPERFLDDAAAAGLDGMIVPDLPTEESAQFGAMAADRGIHLIPMLARQLR</sequence>
<dbReference type="Pfam" id="PF00290">
    <property type="entry name" value="Trp_syntA"/>
    <property type="match status" value="2"/>
</dbReference>
<evidence type="ECO:0000256" key="6">
    <source>
        <dbReference type="ARBA" id="ARBA00023141"/>
    </source>
</evidence>
<dbReference type="InterPro" id="IPR018204">
    <property type="entry name" value="Trp_synthase_alpha_AS"/>
</dbReference>
<keyword evidence="5" id="KW-0822">Tryptophan biosynthesis</keyword>
<dbReference type="CDD" id="cd04724">
    <property type="entry name" value="Tryptophan_synthase_alpha"/>
    <property type="match status" value="1"/>
</dbReference>
<name>A0AA35SMP4_GEOBA</name>
<dbReference type="InterPro" id="IPR011060">
    <property type="entry name" value="RibuloseP-bd_barrel"/>
</dbReference>
<dbReference type="AlphaFoldDB" id="A0AA35SMP4"/>
<evidence type="ECO:0000256" key="3">
    <source>
        <dbReference type="ARBA" id="ARBA00012043"/>
    </source>
</evidence>
<protein>
    <recommendedName>
        <fullName evidence="3">tryptophan synthase</fullName>
        <ecNumber evidence="3">4.2.1.20</ecNumber>
    </recommendedName>
</protein>
<keyword evidence="10" id="KW-1185">Reference proteome</keyword>
<dbReference type="Gene3D" id="3.20.20.70">
    <property type="entry name" value="Aldolase class I"/>
    <property type="match status" value="2"/>
</dbReference>
<evidence type="ECO:0000256" key="1">
    <source>
        <dbReference type="ARBA" id="ARBA00004733"/>
    </source>
</evidence>
<organism evidence="9 10">
    <name type="scientific">Geodia barretti</name>
    <name type="common">Barrett's horny sponge</name>
    <dbReference type="NCBI Taxonomy" id="519541"/>
    <lineage>
        <taxon>Eukaryota</taxon>
        <taxon>Metazoa</taxon>
        <taxon>Porifera</taxon>
        <taxon>Demospongiae</taxon>
        <taxon>Heteroscleromorpha</taxon>
        <taxon>Tetractinellida</taxon>
        <taxon>Astrophorina</taxon>
        <taxon>Geodiidae</taxon>
        <taxon>Geodia</taxon>
    </lineage>
</organism>
<evidence type="ECO:0000256" key="2">
    <source>
        <dbReference type="ARBA" id="ARBA00011270"/>
    </source>
</evidence>
<dbReference type="PROSITE" id="PS00167">
    <property type="entry name" value="TRP_SYNTHASE_ALPHA"/>
    <property type="match status" value="1"/>
</dbReference>
<accession>A0AA35SMP4</accession>
<keyword evidence="6" id="KW-0057">Aromatic amino acid biosynthesis</keyword>
<comment type="caution">
    <text evidence="9">The sequence shown here is derived from an EMBL/GenBank/DDBJ whole genome shotgun (WGS) entry which is preliminary data.</text>
</comment>
<dbReference type="GO" id="GO:0004834">
    <property type="term" value="F:tryptophan synthase activity"/>
    <property type="evidence" value="ECO:0007669"/>
    <property type="project" value="UniProtKB-EC"/>
</dbReference>
<evidence type="ECO:0000256" key="4">
    <source>
        <dbReference type="ARBA" id="ARBA00022605"/>
    </source>
</evidence>
<evidence type="ECO:0000256" key="8">
    <source>
        <dbReference type="ARBA" id="ARBA00049047"/>
    </source>
</evidence>
<proteinExistence type="predicted"/>
<dbReference type="InterPro" id="IPR002028">
    <property type="entry name" value="Trp_synthase_suA"/>
</dbReference>
<gene>
    <name evidence="9" type="ORF">GBAR_LOCUS18586</name>
</gene>
<dbReference type="PANTHER" id="PTHR43406">
    <property type="entry name" value="TRYPTOPHAN SYNTHASE, ALPHA CHAIN"/>
    <property type="match status" value="1"/>
</dbReference>
<evidence type="ECO:0000313" key="9">
    <source>
        <dbReference type="EMBL" id="CAI8032940.1"/>
    </source>
</evidence>
<keyword evidence="4" id="KW-0028">Amino-acid biosynthesis</keyword>
<dbReference type="GO" id="GO:0005829">
    <property type="term" value="C:cytosol"/>
    <property type="evidence" value="ECO:0007669"/>
    <property type="project" value="TreeGrafter"/>
</dbReference>
<dbReference type="PANTHER" id="PTHR43406:SF1">
    <property type="entry name" value="TRYPTOPHAN SYNTHASE ALPHA CHAIN, CHLOROPLASTIC"/>
    <property type="match status" value="1"/>
</dbReference>
<comment type="subunit">
    <text evidence="2">Tetramer of two alpha and two beta chains.</text>
</comment>
<dbReference type="SUPFAM" id="SSF51366">
    <property type="entry name" value="Ribulose-phoshate binding barrel"/>
    <property type="match status" value="1"/>
</dbReference>
<dbReference type="EC" id="4.2.1.20" evidence="3"/>
<keyword evidence="7" id="KW-0456">Lyase</keyword>
<evidence type="ECO:0000313" key="10">
    <source>
        <dbReference type="Proteomes" id="UP001174909"/>
    </source>
</evidence>
<comment type="pathway">
    <text evidence="1">Amino-acid biosynthesis; L-tryptophan biosynthesis; L-tryptophan from chorismate: step 5/5.</text>
</comment>
<dbReference type="EMBL" id="CASHTH010002634">
    <property type="protein sequence ID" value="CAI8032940.1"/>
    <property type="molecule type" value="Genomic_DNA"/>
</dbReference>
<dbReference type="InterPro" id="IPR013785">
    <property type="entry name" value="Aldolase_TIM"/>
</dbReference>
<reference evidence="9" key="1">
    <citation type="submission" date="2023-03" db="EMBL/GenBank/DDBJ databases">
        <authorList>
            <person name="Steffen K."/>
            <person name="Cardenas P."/>
        </authorList>
    </citation>
    <scope>NUCLEOTIDE SEQUENCE</scope>
</reference>
<comment type="catalytic activity">
    <reaction evidence="8">
        <text>(1S,2R)-1-C-(indol-3-yl)glycerol 3-phosphate + L-serine = D-glyceraldehyde 3-phosphate + L-tryptophan + H2O</text>
        <dbReference type="Rhea" id="RHEA:10532"/>
        <dbReference type="ChEBI" id="CHEBI:15377"/>
        <dbReference type="ChEBI" id="CHEBI:33384"/>
        <dbReference type="ChEBI" id="CHEBI:57912"/>
        <dbReference type="ChEBI" id="CHEBI:58866"/>
        <dbReference type="ChEBI" id="CHEBI:59776"/>
        <dbReference type="EC" id="4.2.1.20"/>
    </reaction>
</comment>
<evidence type="ECO:0000256" key="5">
    <source>
        <dbReference type="ARBA" id="ARBA00022822"/>
    </source>
</evidence>